<accession>A0AB39HMA0</accession>
<name>A0AB39HMA0_9BACI</name>
<dbReference type="RefSeq" id="WP_368652421.1">
    <property type="nucleotide sequence ID" value="NZ_CP162599.1"/>
</dbReference>
<proteinExistence type="predicted"/>
<reference evidence="1" key="1">
    <citation type="submission" date="2024-07" db="EMBL/GenBank/DDBJ databases">
        <title>Halotolerant mesophilic bacterium Ornithinibacillus sp. 4-3, sp. nov., isolated from soil.</title>
        <authorList>
            <person name="Sidarenka A.V."/>
            <person name="Guliayeva D.E."/>
            <person name="Leanovich S.I."/>
            <person name="Hileuskaya K.S."/>
            <person name="Akhremchuk A.E."/>
            <person name="Sikolenko M.A."/>
            <person name="Valentovich L.N."/>
        </authorList>
    </citation>
    <scope>NUCLEOTIDE SEQUENCE</scope>
    <source>
        <strain evidence="1">4-3</strain>
    </source>
</reference>
<keyword evidence="1" id="KW-0489">Methyltransferase</keyword>
<evidence type="ECO:0000313" key="1">
    <source>
        <dbReference type="EMBL" id="XDK31695.1"/>
    </source>
</evidence>
<protein>
    <submittedName>
        <fullName evidence="1">Class I SAM-dependent methyltransferase</fullName>
    </submittedName>
</protein>
<dbReference type="InterPro" id="IPR029063">
    <property type="entry name" value="SAM-dependent_MTases_sf"/>
</dbReference>
<dbReference type="PANTHER" id="PTHR35276:SF1">
    <property type="entry name" value="TRNA (MNM(5)S(2)U34)-METHYLTRANSFERASE, CHLOROPLASTIC"/>
    <property type="match status" value="1"/>
</dbReference>
<dbReference type="GO" id="GO:0008168">
    <property type="term" value="F:methyltransferase activity"/>
    <property type="evidence" value="ECO:0007669"/>
    <property type="project" value="UniProtKB-KW"/>
</dbReference>
<dbReference type="CDD" id="cd02440">
    <property type="entry name" value="AdoMet_MTases"/>
    <property type="match status" value="1"/>
</dbReference>
<dbReference type="Gene3D" id="3.40.50.150">
    <property type="entry name" value="Vaccinia Virus protein VP39"/>
    <property type="match status" value="1"/>
</dbReference>
<dbReference type="GO" id="GO:0032259">
    <property type="term" value="P:methylation"/>
    <property type="evidence" value="ECO:0007669"/>
    <property type="project" value="UniProtKB-KW"/>
</dbReference>
<dbReference type="AlphaFoldDB" id="A0AB39HMA0"/>
<gene>
    <name evidence="1" type="ORF">AB4Y30_11750</name>
</gene>
<dbReference type="InterPro" id="IPR010719">
    <property type="entry name" value="MnmM_MeTrfase"/>
</dbReference>
<dbReference type="EMBL" id="CP162599">
    <property type="protein sequence ID" value="XDK31695.1"/>
    <property type="molecule type" value="Genomic_DNA"/>
</dbReference>
<keyword evidence="1" id="KW-0808">Transferase</keyword>
<dbReference type="SUPFAM" id="SSF53335">
    <property type="entry name" value="S-adenosyl-L-methionine-dependent methyltransferases"/>
    <property type="match status" value="1"/>
</dbReference>
<dbReference type="Pfam" id="PF06962">
    <property type="entry name" value="rRNA_methylase"/>
    <property type="match status" value="1"/>
</dbReference>
<organism evidence="1">
    <name type="scientific">Ornithinibacillus sp. 4-3</name>
    <dbReference type="NCBI Taxonomy" id="3231488"/>
    <lineage>
        <taxon>Bacteria</taxon>
        <taxon>Bacillati</taxon>
        <taxon>Bacillota</taxon>
        <taxon>Bacilli</taxon>
        <taxon>Bacillales</taxon>
        <taxon>Bacillaceae</taxon>
        <taxon>Ornithinibacillus</taxon>
    </lineage>
</organism>
<sequence length="188" mass="20899">MLTGIIKYSHHLLEKSITEGECVIDATCGNGNDTLFLSKLVGDSGRVYAFDIQEQAINNSKNLLNENGKTNVTFIQDSHANLNKYIAEHGEKEIGAAIFNLGYLPRSDKEIITKGDSSIKAINSILSLLKKDGLIVLVVYHGHEGGAEEKEMILKHVIQLDQKDYSVLQYGFINQKNKPPFILAIQKR</sequence>
<dbReference type="PANTHER" id="PTHR35276">
    <property type="entry name" value="S-ADENOSYL-L-METHIONINE-DEPENDENT METHYLTRANSFERASES SUPERFAMILY PROTEIN"/>
    <property type="match status" value="1"/>
</dbReference>